<dbReference type="Proteomes" id="UP000671828">
    <property type="component" value="Chromosome"/>
</dbReference>
<dbReference type="SUPFAM" id="SSF53474">
    <property type="entry name" value="alpha/beta-Hydrolases"/>
    <property type="match status" value="1"/>
</dbReference>
<evidence type="ECO:0000256" key="2">
    <source>
        <dbReference type="ARBA" id="ARBA00022729"/>
    </source>
</evidence>
<dbReference type="InterPro" id="IPR013595">
    <property type="entry name" value="Pept_S33_TAP-like_C"/>
</dbReference>
<evidence type="ECO:0000313" key="8">
    <source>
        <dbReference type="Proteomes" id="UP001195724"/>
    </source>
</evidence>
<keyword evidence="3 6" id="KW-0378">Hydrolase</keyword>
<reference evidence="6" key="2">
    <citation type="submission" date="2021-04" db="EMBL/GenBank/DDBJ databases">
        <title>Saccharothrix algeriensis WGS.</title>
        <authorList>
            <person name="Stuskova K."/>
            <person name="Hakalova E."/>
            <person name="Tebbal A.B."/>
            <person name="Eichmeier A."/>
        </authorList>
    </citation>
    <scope>NUCLEOTIDE SEQUENCE</scope>
    <source>
        <strain evidence="6">NRRL B-24137</strain>
    </source>
</reference>
<feature type="domain" description="Peptidase S33 tripeptidyl aminopeptidase-like C-terminal" evidence="4">
    <location>
        <begin position="320"/>
        <end position="414"/>
    </location>
</feature>
<dbReference type="RefSeq" id="WP_204844195.1">
    <property type="nucleotide sequence ID" value="NZ_JAFBCL010000001.1"/>
</dbReference>
<dbReference type="Gene3D" id="3.40.50.1820">
    <property type="entry name" value="alpha/beta hydrolase"/>
    <property type="match status" value="1"/>
</dbReference>
<sequence length="419" mass="44528">MPADWSRPGRDRIPVGLLKIPARADRLGTLLLNPGGPGAAIRNFALPAYREQFAGLAQRFDVVVFDPRGIGASSGVTCPAPNPAALTPPLTGAGLAAYAEANARFDAACDTGPLRGRLNARQVAHDMEAVRVALGERRLNYFGNSYGTVYGQVYAELFGRNVGRMYLDSVLDHTQPDLAGWALPGAVTAERNLHRLAAWCAADPACALHGRDLVAVWDRVLAAAPVPAPGTDGVDATAILAWAGRRIGDDRGWADLAAGLAQADRGDASALVRRPEPPDRTLARTALCSDFPFPAGYEELKRVETGLRAVAPRLGWAVQAWNVSGHCSGLPRVGLHPPGPLRAHGVPPVLVANGEHDPLTPAEHGRRVAERLPGARYLPVEGNHGLYLRGNTCVRDHVHRYLWTGELPEPGARCGSATG</sequence>
<keyword evidence="8" id="KW-1185">Reference proteome</keyword>
<dbReference type="EMBL" id="JAFBCL010000001">
    <property type="protein sequence ID" value="MBM7813580.1"/>
    <property type="molecule type" value="Genomic_DNA"/>
</dbReference>
<organism evidence="6 7">
    <name type="scientific">Saccharothrix algeriensis</name>
    <dbReference type="NCBI Taxonomy" id="173560"/>
    <lineage>
        <taxon>Bacteria</taxon>
        <taxon>Bacillati</taxon>
        <taxon>Actinomycetota</taxon>
        <taxon>Actinomycetes</taxon>
        <taxon>Pseudonocardiales</taxon>
        <taxon>Pseudonocardiaceae</taxon>
        <taxon>Saccharothrix</taxon>
    </lineage>
</organism>
<keyword evidence="2" id="KW-0732">Signal</keyword>
<name>A0A8T8HU40_9PSEU</name>
<evidence type="ECO:0000313" key="6">
    <source>
        <dbReference type="EMBL" id="QTR02073.1"/>
    </source>
</evidence>
<evidence type="ECO:0000256" key="1">
    <source>
        <dbReference type="ARBA" id="ARBA00010088"/>
    </source>
</evidence>
<dbReference type="GO" id="GO:0016787">
    <property type="term" value="F:hydrolase activity"/>
    <property type="evidence" value="ECO:0007669"/>
    <property type="project" value="UniProtKB-KW"/>
</dbReference>
<evidence type="ECO:0000256" key="3">
    <source>
        <dbReference type="ARBA" id="ARBA00022801"/>
    </source>
</evidence>
<evidence type="ECO:0000313" key="5">
    <source>
        <dbReference type="EMBL" id="MBM7813580.1"/>
    </source>
</evidence>
<dbReference type="InterPro" id="IPR029058">
    <property type="entry name" value="AB_hydrolase_fold"/>
</dbReference>
<dbReference type="PANTHER" id="PTHR43248:SF29">
    <property type="entry name" value="TRIPEPTIDYL AMINOPEPTIDASE"/>
    <property type="match status" value="1"/>
</dbReference>
<accession>A0A8T8HU40</accession>
<proteinExistence type="inferred from homology"/>
<evidence type="ECO:0000259" key="4">
    <source>
        <dbReference type="Pfam" id="PF08386"/>
    </source>
</evidence>
<dbReference type="EMBL" id="CP072788">
    <property type="protein sequence ID" value="QTR02073.1"/>
    <property type="molecule type" value="Genomic_DNA"/>
</dbReference>
<dbReference type="AlphaFoldDB" id="A0A8T8HU40"/>
<dbReference type="Proteomes" id="UP001195724">
    <property type="component" value="Unassembled WGS sequence"/>
</dbReference>
<evidence type="ECO:0000313" key="7">
    <source>
        <dbReference type="Proteomes" id="UP000671828"/>
    </source>
</evidence>
<dbReference type="InterPro" id="IPR051601">
    <property type="entry name" value="Serine_prot/Carboxylest_S33"/>
</dbReference>
<gene>
    <name evidence="6" type="ORF">J7S33_23000</name>
    <name evidence="5" type="ORF">JOE68_004445</name>
</gene>
<dbReference type="Pfam" id="PF08386">
    <property type="entry name" value="Abhydrolase_4"/>
    <property type="match status" value="1"/>
</dbReference>
<reference evidence="5 8" key="1">
    <citation type="submission" date="2021-01" db="EMBL/GenBank/DDBJ databases">
        <title>Sequencing the genomes of 1000 actinobacteria strains.</title>
        <authorList>
            <person name="Klenk H.-P."/>
        </authorList>
    </citation>
    <scope>NUCLEOTIDE SEQUENCE [LARGE SCALE GENOMIC DNA]</scope>
    <source>
        <strain evidence="5 8">DSM 44581</strain>
    </source>
</reference>
<protein>
    <submittedName>
        <fullName evidence="6">Alpha/beta fold hydrolase</fullName>
    </submittedName>
    <submittedName>
        <fullName evidence="5">Pimeloyl-ACP methyl ester carboxylesterase</fullName>
    </submittedName>
</protein>
<dbReference type="PANTHER" id="PTHR43248">
    <property type="entry name" value="2-SUCCINYL-6-HYDROXY-2,4-CYCLOHEXADIENE-1-CARBOXYLATE SYNTHASE"/>
    <property type="match status" value="1"/>
</dbReference>
<comment type="similarity">
    <text evidence="1">Belongs to the peptidase S33 family.</text>
</comment>